<accession>A0A1H8R7S3</accession>
<evidence type="ECO:0000313" key="2">
    <source>
        <dbReference type="Proteomes" id="UP000181951"/>
    </source>
</evidence>
<dbReference type="EMBL" id="FODD01000033">
    <property type="protein sequence ID" value="SEO62347.1"/>
    <property type="molecule type" value="Genomic_DNA"/>
</dbReference>
<reference evidence="1 2" key="1">
    <citation type="submission" date="2016-10" db="EMBL/GenBank/DDBJ databases">
        <authorList>
            <person name="de Groot N.N."/>
        </authorList>
    </citation>
    <scope>NUCLEOTIDE SEQUENCE [LARGE SCALE GENOMIC DNA]</scope>
    <source>
        <strain evidence="1 2">CGMCC 4.2026</strain>
    </source>
</reference>
<dbReference type="AlphaFoldDB" id="A0A1H8R7S3"/>
<evidence type="ECO:0000313" key="1">
    <source>
        <dbReference type="EMBL" id="SEO62347.1"/>
    </source>
</evidence>
<keyword evidence="2" id="KW-1185">Reference proteome</keyword>
<sequence>MEFHACPRNHPRKLRAASGSVLCDPCIRQVEGTLRTLPGLYQESLHHIAPVARRMSTTRVSGSRARDHLNWSALDARRDIVAILESWSDLVVEELGKAAPSRSVPQLARLLLLNVQWLTAQPPAKDFADEIEELKAELLRTIDPGPGELDAWIRECVVEGCSGVISTSPRGVGGDGPNTIGCSSGHEWEMREWITLRPLLQRKRKAADA</sequence>
<gene>
    <name evidence="1" type="ORF">SAMN05216267_103330</name>
</gene>
<organism evidence="1 2">
    <name type="scientific">Actinacidiphila rubida</name>
    <dbReference type="NCBI Taxonomy" id="310780"/>
    <lineage>
        <taxon>Bacteria</taxon>
        <taxon>Bacillati</taxon>
        <taxon>Actinomycetota</taxon>
        <taxon>Actinomycetes</taxon>
        <taxon>Kitasatosporales</taxon>
        <taxon>Streptomycetaceae</taxon>
        <taxon>Actinacidiphila</taxon>
    </lineage>
</organism>
<proteinExistence type="predicted"/>
<name>A0A1H8R7S3_9ACTN</name>
<dbReference type="Proteomes" id="UP000181951">
    <property type="component" value="Unassembled WGS sequence"/>
</dbReference>
<dbReference type="OrthoDB" id="4261376at2"/>
<protein>
    <submittedName>
        <fullName evidence="1">Uncharacterized protein</fullName>
    </submittedName>
</protein>
<dbReference type="RefSeq" id="WP_069467320.1">
    <property type="nucleotide sequence ID" value="NZ_FODD01000033.1"/>
</dbReference>